<evidence type="ECO:0000256" key="1">
    <source>
        <dbReference type="SAM" id="SignalP"/>
    </source>
</evidence>
<dbReference type="EMBL" id="PRLP01000096">
    <property type="protein sequence ID" value="PPC75401.1"/>
    <property type="molecule type" value="Genomic_DNA"/>
</dbReference>
<dbReference type="Proteomes" id="UP000238196">
    <property type="component" value="Unassembled WGS sequence"/>
</dbReference>
<keyword evidence="1" id="KW-0732">Signal</keyword>
<feature type="chain" id="PRO_5015784807" evidence="1">
    <location>
        <begin position="30"/>
        <end position="172"/>
    </location>
</feature>
<organism evidence="2 3">
    <name type="scientific">Proteobacteria bacterium 228</name>
    <dbReference type="NCBI Taxonomy" id="2083153"/>
    <lineage>
        <taxon>Bacteria</taxon>
        <taxon>Pseudomonadati</taxon>
        <taxon>Pseudomonadota</taxon>
    </lineage>
</organism>
<evidence type="ECO:0000313" key="2">
    <source>
        <dbReference type="EMBL" id="PPC75401.1"/>
    </source>
</evidence>
<protein>
    <submittedName>
        <fullName evidence="2">Uncharacterized protein</fullName>
    </submittedName>
</protein>
<evidence type="ECO:0000313" key="3">
    <source>
        <dbReference type="Proteomes" id="UP000238196"/>
    </source>
</evidence>
<name>A0A2S5KKP5_9PROT</name>
<proteinExistence type="predicted"/>
<gene>
    <name evidence="2" type="ORF">C4K68_20765</name>
</gene>
<comment type="caution">
    <text evidence="2">The sequence shown here is derived from an EMBL/GenBank/DDBJ whole genome shotgun (WGS) entry which is preliminary data.</text>
</comment>
<dbReference type="AlphaFoldDB" id="A0A2S5KKP5"/>
<sequence>MRWKKMNNVCCYVLCTVAAFSSSINICKADQLPDVFNNSAKERVVLSTQPYFTRPQSAIAELIALYEENGKTNHLCTVGYRWDDGHIMAFAHWQEAKMLALWEGSTDEDRPDTSLALSRRHWVFGKDTVKTTAEINGSTYLVTDKYWQEITDDCEKNGEQYTVAPFALNSSE</sequence>
<reference evidence="2 3" key="1">
    <citation type="submission" date="2018-02" db="EMBL/GenBank/DDBJ databases">
        <title>novel marine gammaproteobacteria from coastal saline agro ecosystem.</title>
        <authorList>
            <person name="Krishnan R."/>
            <person name="Ramesh Kumar N."/>
        </authorList>
    </citation>
    <scope>NUCLEOTIDE SEQUENCE [LARGE SCALE GENOMIC DNA]</scope>
    <source>
        <strain evidence="2 3">228</strain>
    </source>
</reference>
<feature type="signal peptide" evidence="1">
    <location>
        <begin position="1"/>
        <end position="29"/>
    </location>
</feature>
<accession>A0A2S5KKP5</accession>